<organism evidence="9 10">
    <name type="scientific">Symbiodinium natans</name>
    <dbReference type="NCBI Taxonomy" id="878477"/>
    <lineage>
        <taxon>Eukaryota</taxon>
        <taxon>Sar</taxon>
        <taxon>Alveolata</taxon>
        <taxon>Dinophyceae</taxon>
        <taxon>Suessiales</taxon>
        <taxon>Symbiodiniaceae</taxon>
        <taxon>Symbiodinium</taxon>
    </lineage>
</organism>
<keyword evidence="4" id="KW-0106">Calcium</keyword>
<name>A0A812RG84_9DINO</name>
<proteinExistence type="predicted"/>
<dbReference type="GO" id="GO:0046964">
    <property type="term" value="F:3'-phosphoadenosine 5'-phosphosulfate transmembrane transporter activity"/>
    <property type="evidence" value="ECO:0007669"/>
    <property type="project" value="TreeGrafter"/>
</dbReference>
<dbReference type="InterPro" id="IPR018247">
    <property type="entry name" value="EF_Hand_1_Ca_BS"/>
</dbReference>
<reference evidence="9" key="1">
    <citation type="submission" date="2021-02" db="EMBL/GenBank/DDBJ databases">
        <authorList>
            <person name="Dougan E. K."/>
            <person name="Rhodes N."/>
            <person name="Thang M."/>
            <person name="Chan C."/>
        </authorList>
    </citation>
    <scope>NUCLEOTIDE SEQUENCE</scope>
</reference>
<evidence type="ECO:0000256" key="2">
    <source>
        <dbReference type="ARBA" id="ARBA00022448"/>
    </source>
</evidence>
<dbReference type="InterPro" id="IPR013657">
    <property type="entry name" value="SCL35B1-4/HUT1"/>
</dbReference>
<dbReference type="Gene3D" id="1.10.238.10">
    <property type="entry name" value="EF-hand"/>
    <property type="match status" value="1"/>
</dbReference>
<evidence type="ECO:0000256" key="3">
    <source>
        <dbReference type="ARBA" id="ARBA00022692"/>
    </source>
</evidence>
<keyword evidence="3 7" id="KW-0812">Transmembrane</keyword>
<dbReference type="InterPro" id="IPR027359">
    <property type="entry name" value="Volt_channel_dom_sf"/>
</dbReference>
<gene>
    <name evidence="9" type="primary">UTR4</name>
    <name evidence="9" type="ORF">SNAT2548_LOCUS23598</name>
</gene>
<feature type="transmembrane region" description="Helical" evidence="7">
    <location>
        <begin position="136"/>
        <end position="156"/>
    </location>
</feature>
<dbReference type="GO" id="GO:0005216">
    <property type="term" value="F:monoatomic ion channel activity"/>
    <property type="evidence" value="ECO:0007669"/>
    <property type="project" value="InterPro"/>
</dbReference>
<protein>
    <submittedName>
        <fullName evidence="9">UTR4 protein</fullName>
    </submittedName>
</protein>
<sequence>MTELALETVRQELQNQHEILLVRLEEFIKKLEGRLQQPFPHTVIVNENEHGNNGSLWDDPDDETIFPQSLNIGSKSLIAEDVDRSTGLDSYTLAKQQGSRIDTLFKSKTEEASLKVPSSSTAATICPTLQRWCARIVGSLFCELFFACAILTNSIYLGVQLEVTASQGQDAVHNEVAFTVLNMFYAVIFLLEVGLRLTAFGPRAYFFASSWAWNWLDVFVVTSTWVELLVGLMEVEGSEGLSNSNLRLLRLVKVSRLARVMRMLRVVQYVKPLRTLMHCLVDTTKSFIWSFLLLFLMMYVFGLLFTDAVLDYMFDQTKNAAPDQAPDHVQLAKFFGSVANSIQTLFRSVSNGLDWSDAAEELAPVGMIWVWIFNFYICIITLVLVNVLTGVFCNSAIKAAERDHEMVIQALQQNKKDFKTLVKNLFWRIDDAHNGLITISEFEKHFDDDAVRAFFESLEMNASDAWTLFASLDADGDGAISLEEFVDRCVQLHGPARAVDLYALKQGQVKLRNEIQKIFDLQKSMHGAKQAQASTTLRNRAAAADFMAKAYSLKSEESDPHMLCAILGMEKCVQVPQSTGWHVSQVLTWTMPGAERSGRVPQFSQPLAAAAESVKLVLSLARSRTGVKNQSAMSCKYRRRSNIEFGWVLAHARNTATGKAEATECFGRATRLRGRDLGSHFRNLTGSAENEMRCWRSIGKSTETEVIRKVSPCIASRGSACHAMFAVGAETALLLLSAGRMAIDDFVHSARTVEAVGRPDEGWWNGSARFMIRFAERLQDSFRCDALERGSTVWPVYSGAVGASTWCPFRQRFVVAVHLGIQHGYSTHSVEFTMKIVAKASKLMPTMLISGLLGNSSHFQALDYVAALLLCAGTALFSYGGGHALNASSWQQVVGMLALALSCLFDGLVPNLQQKILRTGTKPAELMARTNAIGSLTGIAGIILSGDAMSVVEYAGQHPQLLWLIPAIGLSLAGSVFCYTDLVACAGSVPAVAVATTRKSASLLLSYVLFPGKPFGAWRGLGLLVLALGLLLAERRAASRGPARGVGLVQTESGSYAKLKLLKQTAEQRYSTILSG</sequence>
<dbReference type="PANTHER" id="PTHR10778">
    <property type="entry name" value="SOLUTE CARRIER FAMILY 35 MEMBER B"/>
    <property type="match status" value="1"/>
</dbReference>
<dbReference type="Gene3D" id="1.20.120.350">
    <property type="entry name" value="Voltage-gated potassium channels. Chain C"/>
    <property type="match status" value="1"/>
</dbReference>
<dbReference type="Proteomes" id="UP000604046">
    <property type="component" value="Unassembled WGS sequence"/>
</dbReference>
<dbReference type="InterPro" id="IPR011992">
    <property type="entry name" value="EF-hand-dom_pair"/>
</dbReference>
<dbReference type="InterPro" id="IPR002048">
    <property type="entry name" value="EF_hand_dom"/>
</dbReference>
<dbReference type="EMBL" id="CAJNDS010002327">
    <property type="protein sequence ID" value="CAE7434540.1"/>
    <property type="molecule type" value="Genomic_DNA"/>
</dbReference>
<dbReference type="OrthoDB" id="438495at2759"/>
<dbReference type="AlphaFoldDB" id="A0A812RG84"/>
<evidence type="ECO:0000313" key="9">
    <source>
        <dbReference type="EMBL" id="CAE7434540.1"/>
    </source>
</evidence>
<dbReference type="PROSITE" id="PS00018">
    <property type="entry name" value="EF_HAND_1"/>
    <property type="match status" value="1"/>
</dbReference>
<dbReference type="SUPFAM" id="SSF81324">
    <property type="entry name" value="Voltage-gated potassium channels"/>
    <property type="match status" value="1"/>
</dbReference>
<feature type="transmembrane region" description="Helical" evidence="7">
    <location>
        <begin position="861"/>
        <end position="881"/>
    </location>
</feature>
<dbReference type="PROSITE" id="PS50222">
    <property type="entry name" value="EF_HAND_2"/>
    <property type="match status" value="1"/>
</dbReference>
<comment type="subcellular location">
    <subcellularLocation>
        <location evidence="1">Membrane</location>
        <topology evidence="1">Multi-pass membrane protein</topology>
    </subcellularLocation>
</comment>
<evidence type="ECO:0000256" key="7">
    <source>
        <dbReference type="SAM" id="Phobius"/>
    </source>
</evidence>
<dbReference type="InterPro" id="IPR005821">
    <property type="entry name" value="Ion_trans_dom"/>
</dbReference>
<feature type="transmembrane region" description="Helical" evidence="7">
    <location>
        <begin position="961"/>
        <end position="979"/>
    </location>
</feature>
<dbReference type="SUPFAM" id="SSF47473">
    <property type="entry name" value="EF-hand"/>
    <property type="match status" value="1"/>
</dbReference>
<dbReference type="PANTHER" id="PTHR10778:SF8">
    <property type="entry name" value="ADENOSINE 3'-PHOSPHO 5'-PHOSPHOSULFATE TRANSPORTER 2"/>
    <property type="match status" value="1"/>
</dbReference>
<dbReference type="Pfam" id="PF13499">
    <property type="entry name" value="EF-hand_7"/>
    <property type="match status" value="1"/>
</dbReference>
<feature type="transmembrane region" description="Helical" evidence="7">
    <location>
        <begin position="176"/>
        <end position="195"/>
    </location>
</feature>
<comment type="caution">
    <text evidence="9">The sequence shown here is derived from an EMBL/GenBank/DDBJ whole genome shotgun (WGS) entry which is preliminary data.</text>
</comment>
<evidence type="ECO:0000259" key="8">
    <source>
        <dbReference type="PROSITE" id="PS50222"/>
    </source>
</evidence>
<keyword evidence="6 7" id="KW-0472">Membrane</keyword>
<feature type="transmembrane region" description="Helical" evidence="7">
    <location>
        <begin position="287"/>
        <end position="305"/>
    </location>
</feature>
<evidence type="ECO:0000256" key="4">
    <source>
        <dbReference type="ARBA" id="ARBA00022837"/>
    </source>
</evidence>
<keyword evidence="2" id="KW-0813">Transport</keyword>
<feature type="transmembrane region" description="Helical" evidence="7">
    <location>
        <begin position="368"/>
        <end position="392"/>
    </location>
</feature>
<accession>A0A812RG84</accession>
<dbReference type="Pfam" id="PF00520">
    <property type="entry name" value="Ion_trans"/>
    <property type="match status" value="1"/>
</dbReference>
<keyword evidence="5 7" id="KW-1133">Transmembrane helix</keyword>
<feature type="transmembrane region" description="Helical" evidence="7">
    <location>
        <begin position="933"/>
        <end position="955"/>
    </location>
</feature>
<dbReference type="Gene3D" id="1.10.287.70">
    <property type="match status" value="1"/>
</dbReference>
<feature type="domain" description="EF-hand" evidence="8">
    <location>
        <begin position="460"/>
        <end position="495"/>
    </location>
</feature>
<keyword evidence="10" id="KW-1185">Reference proteome</keyword>
<dbReference type="GO" id="GO:0005509">
    <property type="term" value="F:calcium ion binding"/>
    <property type="evidence" value="ECO:0007669"/>
    <property type="project" value="InterPro"/>
</dbReference>
<evidence type="ECO:0000256" key="1">
    <source>
        <dbReference type="ARBA" id="ARBA00004141"/>
    </source>
</evidence>
<dbReference type="Pfam" id="PF08449">
    <property type="entry name" value="UAA"/>
    <property type="match status" value="1"/>
</dbReference>
<evidence type="ECO:0000256" key="5">
    <source>
        <dbReference type="ARBA" id="ARBA00022989"/>
    </source>
</evidence>
<dbReference type="CDD" id="cd00051">
    <property type="entry name" value="EFh"/>
    <property type="match status" value="1"/>
</dbReference>
<dbReference type="GO" id="GO:0005789">
    <property type="term" value="C:endoplasmic reticulum membrane"/>
    <property type="evidence" value="ECO:0007669"/>
    <property type="project" value="TreeGrafter"/>
</dbReference>
<evidence type="ECO:0000256" key="6">
    <source>
        <dbReference type="ARBA" id="ARBA00023136"/>
    </source>
</evidence>
<evidence type="ECO:0000313" key="10">
    <source>
        <dbReference type="Proteomes" id="UP000604046"/>
    </source>
</evidence>
<dbReference type="GO" id="GO:0000139">
    <property type="term" value="C:Golgi membrane"/>
    <property type="evidence" value="ECO:0007669"/>
    <property type="project" value="TreeGrafter"/>
</dbReference>
<feature type="transmembrane region" description="Helical" evidence="7">
    <location>
        <begin position="1016"/>
        <end position="1033"/>
    </location>
</feature>